<dbReference type="KEGG" id="dmp:FAK_25250"/>
<dbReference type="Proteomes" id="UP001366166">
    <property type="component" value="Chromosome"/>
</dbReference>
<gene>
    <name evidence="1" type="ORF">FAK_25250</name>
</gene>
<name>A0AAU9EQS2_9BACT</name>
<reference evidence="2" key="1">
    <citation type="journal article" date="2023" name="Arch. Microbiol.">
        <title>Desulfoferula mesophilus gen. nov. sp. nov., a mesophilic sulfate-reducing bacterium isolated from a brackish lake sediment.</title>
        <authorList>
            <person name="Watanabe T."/>
            <person name="Yabe T."/>
            <person name="Tsuji J.M."/>
            <person name="Fukui M."/>
        </authorList>
    </citation>
    <scope>NUCLEOTIDE SEQUENCE [LARGE SCALE GENOMIC DNA]</scope>
    <source>
        <strain evidence="2">12FAK</strain>
    </source>
</reference>
<sequence length="56" mass="6647">MSTLYIVKTQPTPSTEFLIKALGEGKETTRYDLYQEQDYDKLVELIFANEEIISWW</sequence>
<protein>
    <submittedName>
        <fullName evidence="1">Uncharacterized protein</fullName>
    </submittedName>
</protein>
<keyword evidence="2" id="KW-1185">Reference proteome</keyword>
<dbReference type="AlphaFoldDB" id="A0AAU9EQS2"/>
<dbReference type="EMBL" id="AP028679">
    <property type="protein sequence ID" value="BEQ15459.1"/>
    <property type="molecule type" value="Genomic_DNA"/>
</dbReference>
<organism evidence="1 2">
    <name type="scientific">Desulfoferula mesophila</name>
    <dbReference type="NCBI Taxonomy" id="3058419"/>
    <lineage>
        <taxon>Bacteria</taxon>
        <taxon>Pseudomonadati</taxon>
        <taxon>Thermodesulfobacteriota</taxon>
        <taxon>Desulfarculia</taxon>
        <taxon>Desulfarculales</taxon>
        <taxon>Desulfarculaceae</taxon>
        <taxon>Desulfoferula</taxon>
    </lineage>
</organism>
<proteinExistence type="predicted"/>
<accession>A0AAU9EQS2</accession>
<evidence type="ECO:0000313" key="2">
    <source>
        <dbReference type="Proteomes" id="UP001366166"/>
    </source>
</evidence>
<evidence type="ECO:0000313" key="1">
    <source>
        <dbReference type="EMBL" id="BEQ15459.1"/>
    </source>
</evidence>
<dbReference type="RefSeq" id="WP_338599878.1">
    <property type="nucleotide sequence ID" value="NZ_AP028679.1"/>
</dbReference>